<reference evidence="2" key="1">
    <citation type="submission" date="2017-01" db="EMBL/GenBank/DDBJ databases">
        <authorList>
            <person name="Varghese N."/>
            <person name="Submissions S."/>
        </authorList>
    </citation>
    <scope>NUCLEOTIDE SEQUENCE [LARGE SCALE GENOMIC DNA]</scope>
    <source>
        <strain evidence="2">type strain: HArc-</strain>
    </source>
</reference>
<protein>
    <submittedName>
        <fullName evidence="1">Uncharacterized protein</fullName>
    </submittedName>
</protein>
<organism evidence="1 2">
    <name type="scientific">Natronorubrum thiooxidans</name>
    <dbReference type="NCBI Taxonomy" id="308853"/>
    <lineage>
        <taxon>Archaea</taxon>
        <taxon>Methanobacteriati</taxon>
        <taxon>Methanobacteriota</taxon>
        <taxon>Stenosarchaea group</taxon>
        <taxon>Halobacteria</taxon>
        <taxon>Halobacteriales</taxon>
        <taxon>Natrialbaceae</taxon>
        <taxon>Natronorubrum</taxon>
    </lineage>
</organism>
<accession>A0A1N7GDJ0</accession>
<gene>
    <name evidence="1" type="ORF">SAMN05421752_11195</name>
</gene>
<sequence>MDVYSAPHCCEHATACTLGVLCFGLLLDNASEDVALG</sequence>
<dbReference type="AlphaFoldDB" id="A0A1N7GDJ0"/>
<evidence type="ECO:0000313" key="2">
    <source>
        <dbReference type="Proteomes" id="UP000185936"/>
    </source>
</evidence>
<evidence type="ECO:0000313" key="1">
    <source>
        <dbReference type="EMBL" id="SIS10634.1"/>
    </source>
</evidence>
<name>A0A1N7GDJ0_9EURY</name>
<keyword evidence="2" id="KW-1185">Reference proteome</keyword>
<dbReference type="EMBL" id="FTNR01000011">
    <property type="protein sequence ID" value="SIS10634.1"/>
    <property type="molecule type" value="Genomic_DNA"/>
</dbReference>
<proteinExistence type="predicted"/>
<dbReference type="Proteomes" id="UP000185936">
    <property type="component" value="Unassembled WGS sequence"/>
</dbReference>